<dbReference type="STRING" id="77586.A0A0D9WSF2"/>
<dbReference type="GO" id="GO:0042803">
    <property type="term" value="F:protein homodimerization activity"/>
    <property type="evidence" value="ECO:0007669"/>
    <property type="project" value="EnsemblPlants"/>
</dbReference>
<sequence>MQALLLLSPPPAPRPPLPTPRRPSQSSIFPPPPRTVAPRVAAAFPTGRWRGGRGASSRLAAASAPPDPMPSPAEEDEAESAKLAQVSKRLEKTARYFKTLGTLGFWSQLVCTTVSAGILSFSAVATGNATSPFTFVATSIGIVAAFISVFWAFGYIRLSERLKRTANEPAKAPPRADVVKNLKNGIVLNVLGMGAAILGMQATVGALVAKALTTSAVPYYQGISPGQSPVLSLDVFLVQASANTILSHFLGLSSTLELLRSVTLTKVEAAPAPQPA</sequence>
<keyword evidence="2" id="KW-0472">Membrane</keyword>
<name>A0A0D9WSF2_9ORYZ</name>
<feature type="transmembrane region" description="Helical" evidence="2">
    <location>
        <begin position="133"/>
        <end position="156"/>
    </location>
</feature>
<feature type="region of interest" description="Disordered" evidence="1">
    <location>
        <begin position="1"/>
        <end position="79"/>
    </location>
</feature>
<dbReference type="PANTHER" id="PTHR34548:SF6">
    <property type="entry name" value="OS06G0638100 PROTEIN"/>
    <property type="match status" value="1"/>
</dbReference>
<evidence type="ECO:0000256" key="2">
    <source>
        <dbReference type="SAM" id="Phobius"/>
    </source>
</evidence>
<organism evidence="3 4">
    <name type="scientific">Leersia perrieri</name>
    <dbReference type="NCBI Taxonomy" id="77586"/>
    <lineage>
        <taxon>Eukaryota</taxon>
        <taxon>Viridiplantae</taxon>
        <taxon>Streptophyta</taxon>
        <taxon>Embryophyta</taxon>
        <taxon>Tracheophyta</taxon>
        <taxon>Spermatophyta</taxon>
        <taxon>Magnoliopsida</taxon>
        <taxon>Liliopsida</taxon>
        <taxon>Poales</taxon>
        <taxon>Poaceae</taxon>
        <taxon>BOP clade</taxon>
        <taxon>Oryzoideae</taxon>
        <taxon>Oryzeae</taxon>
        <taxon>Oryzinae</taxon>
        <taxon>Leersia</taxon>
    </lineage>
</organism>
<dbReference type="GO" id="GO:0045037">
    <property type="term" value="P:protein import into chloroplast stroma"/>
    <property type="evidence" value="ECO:0007669"/>
    <property type="project" value="EnsemblPlants"/>
</dbReference>
<keyword evidence="4" id="KW-1185">Reference proteome</keyword>
<dbReference type="GO" id="GO:0030003">
    <property type="term" value="P:intracellular monoatomic cation homeostasis"/>
    <property type="evidence" value="ECO:0007669"/>
    <property type="project" value="EnsemblPlants"/>
</dbReference>
<dbReference type="GO" id="GO:0005381">
    <property type="term" value="F:iron ion transmembrane transporter activity"/>
    <property type="evidence" value="ECO:0007669"/>
    <property type="project" value="EnsemblPlants"/>
</dbReference>
<dbReference type="eggNOG" id="ENOG502QTAI">
    <property type="taxonomic scope" value="Eukaryota"/>
</dbReference>
<dbReference type="GO" id="GO:0005375">
    <property type="term" value="F:copper ion transmembrane transporter activity"/>
    <property type="evidence" value="ECO:0007669"/>
    <property type="project" value="EnsemblPlants"/>
</dbReference>
<keyword evidence="2" id="KW-0812">Transmembrane</keyword>
<dbReference type="InterPro" id="IPR022051">
    <property type="entry name" value="DUF3611"/>
</dbReference>
<evidence type="ECO:0000256" key="1">
    <source>
        <dbReference type="SAM" id="MobiDB-lite"/>
    </source>
</evidence>
<reference evidence="3 4" key="1">
    <citation type="submission" date="2012-08" db="EMBL/GenBank/DDBJ databases">
        <title>Oryza genome evolution.</title>
        <authorList>
            <person name="Wing R.A."/>
        </authorList>
    </citation>
    <scope>NUCLEOTIDE SEQUENCE</scope>
</reference>
<dbReference type="AlphaFoldDB" id="A0A0D9WSF2"/>
<dbReference type="EnsemblPlants" id="LPERR06G18400.1">
    <property type="protein sequence ID" value="LPERR06G18400.1"/>
    <property type="gene ID" value="LPERR06G18400"/>
</dbReference>
<feature type="transmembrane region" description="Helical" evidence="2">
    <location>
        <begin position="96"/>
        <end position="121"/>
    </location>
</feature>
<protein>
    <submittedName>
        <fullName evidence="3">Uncharacterized protein</fullName>
    </submittedName>
</protein>
<dbReference type="Gramene" id="LPERR06G18400.1">
    <property type="protein sequence ID" value="LPERR06G18400.1"/>
    <property type="gene ID" value="LPERR06G18400"/>
</dbReference>
<reference evidence="3" key="3">
    <citation type="submission" date="2015-04" db="UniProtKB">
        <authorList>
            <consortium name="EnsemblPlants"/>
        </authorList>
    </citation>
    <scope>IDENTIFICATION</scope>
</reference>
<dbReference type="Proteomes" id="UP000032180">
    <property type="component" value="Chromosome 6"/>
</dbReference>
<evidence type="ECO:0000313" key="3">
    <source>
        <dbReference type="EnsemblPlants" id="LPERR06G18400.1"/>
    </source>
</evidence>
<feature type="compositionally biased region" description="Low complexity" evidence="1">
    <location>
        <begin position="55"/>
        <end position="64"/>
    </location>
</feature>
<proteinExistence type="predicted"/>
<dbReference type="HOGENOM" id="CLU_083138_0_1_1"/>
<dbReference type="PANTHER" id="PTHR34548">
    <property type="entry name" value="PROTEIN TIC 21, CHLOROPLASTIC"/>
    <property type="match status" value="1"/>
</dbReference>
<accession>A0A0D9WSF2</accession>
<feature type="compositionally biased region" description="Pro residues" evidence="1">
    <location>
        <begin position="8"/>
        <end position="21"/>
    </location>
</feature>
<evidence type="ECO:0000313" key="4">
    <source>
        <dbReference type="Proteomes" id="UP000032180"/>
    </source>
</evidence>
<feature type="compositionally biased region" description="Low complexity" evidence="1">
    <location>
        <begin position="36"/>
        <end position="48"/>
    </location>
</feature>
<dbReference type="Pfam" id="PF12263">
    <property type="entry name" value="DUF3611"/>
    <property type="match status" value="1"/>
</dbReference>
<dbReference type="GO" id="GO:0031897">
    <property type="term" value="C:Tic complex"/>
    <property type="evidence" value="ECO:0007669"/>
    <property type="project" value="EnsemblPlants"/>
</dbReference>
<reference evidence="4" key="2">
    <citation type="submission" date="2013-12" db="EMBL/GenBank/DDBJ databases">
        <authorList>
            <person name="Yu Y."/>
            <person name="Lee S."/>
            <person name="de Baynast K."/>
            <person name="Wissotski M."/>
            <person name="Liu L."/>
            <person name="Talag J."/>
            <person name="Goicoechea J."/>
            <person name="Angelova A."/>
            <person name="Jetty R."/>
            <person name="Kudrna D."/>
            <person name="Golser W."/>
            <person name="Rivera L."/>
            <person name="Zhang J."/>
            <person name="Wing R."/>
        </authorList>
    </citation>
    <scope>NUCLEOTIDE SEQUENCE</scope>
</reference>
<keyword evidence="2" id="KW-1133">Transmembrane helix</keyword>